<dbReference type="Pfam" id="PF04055">
    <property type="entry name" value="Radical_SAM"/>
    <property type="match status" value="1"/>
</dbReference>
<dbReference type="SFLD" id="SFLDG01101">
    <property type="entry name" value="Uncharacterised_Radical_SAM_Su"/>
    <property type="match status" value="1"/>
</dbReference>
<dbReference type="InterPro" id="IPR058240">
    <property type="entry name" value="rSAM_sf"/>
</dbReference>
<dbReference type="STRING" id="644295.Metev_1408"/>
<dbReference type="PANTHER" id="PTHR30352:SF5">
    <property type="entry name" value="PYRUVATE FORMATE-LYASE 1-ACTIVATING ENZYME"/>
    <property type="match status" value="1"/>
</dbReference>
<feature type="binding site" evidence="6">
    <location>
        <position position="83"/>
    </location>
    <ligand>
        <name>[4Fe-4S] cluster</name>
        <dbReference type="ChEBI" id="CHEBI:49883"/>
        <note>4Fe-4S-S-AdoMet</note>
    </ligand>
</feature>
<dbReference type="InterPro" id="IPR006638">
    <property type="entry name" value="Elp3/MiaA/NifB-like_rSAM"/>
</dbReference>
<dbReference type="SFLD" id="SFLDS00029">
    <property type="entry name" value="Radical_SAM"/>
    <property type="match status" value="1"/>
</dbReference>
<keyword evidence="9" id="KW-1185">Reference proteome</keyword>
<dbReference type="InterPro" id="IPR027596">
    <property type="entry name" value="AmmeMemoSam_rS"/>
</dbReference>
<feature type="binding site" evidence="6">
    <location>
        <position position="87"/>
    </location>
    <ligand>
        <name>[4Fe-4S] cluster</name>
        <dbReference type="ChEBI" id="CHEBI:49883"/>
        <note>4Fe-4S-S-AdoMet</note>
    </ligand>
</feature>
<keyword evidence="2 6" id="KW-0949">S-adenosyl-L-methionine</keyword>
<name>D7E9J2_METEZ</name>
<keyword evidence="5 6" id="KW-0411">Iron-sulfur</keyword>
<dbReference type="EMBL" id="CP002069">
    <property type="protein sequence ID" value="ADI74264.1"/>
    <property type="molecule type" value="Genomic_DNA"/>
</dbReference>
<dbReference type="GeneID" id="9347047"/>
<gene>
    <name evidence="8" type="ordered locus">Metev_1408</name>
</gene>
<dbReference type="RefSeq" id="WP_013194829.1">
    <property type="nucleotide sequence ID" value="NC_014253.1"/>
</dbReference>
<keyword evidence="1" id="KW-0004">4Fe-4S</keyword>
<dbReference type="PANTHER" id="PTHR30352">
    <property type="entry name" value="PYRUVATE FORMATE-LYASE-ACTIVATING ENZYME"/>
    <property type="match status" value="1"/>
</dbReference>
<dbReference type="AlphaFoldDB" id="D7E9J2"/>
<dbReference type="SMART" id="SM00729">
    <property type="entry name" value="Elp3"/>
    <property type="match status" value="1"/>
</dbReference>
<organism evidence="8 9">
    <name type="scientific">Methanohalobium evestigatum (strain ATCC BAA-1072 / DSM 3721 / NBRC 107634 / OCM 161 / Z-7303)</name>
    <dbReference type="NCBI Taxonomy" id="644295"/>
    <lineage>
        <taxon>Archaea</taxon>
        <taxon>Methanobacteriati</taxon>
        <taxon>Methanobacteriota</taxon>
        <taxon>Stenosarchaea group</taxon>
        <taxon>Methanomicrobia</taxon>
        <taxon>Methanosarcinales</taxon>
        <taxon>Methanosarcinaceae</taxon>
        <taxon>Methanohalobium</taxon>
    </lineage>
</organism>
<dbReference type="GO" id="GO:0046872">
    <property type="term" value="F:metal ion binding"/>
    <property type="evidence" value="ECO:0007669"/>
    <property type="project" value="UniProtKB-KW"/>
</dbReference>
<evidence type="ECO:0000256" key="5">
    <source>
        <dbReference type="ARBA" id="ARBA00023014"/>
    </source>
</evidence>
<keyword evidence="3 6" id="KW-0479">Metal-binding</keyword>
<dbReference type="OrthoDB" id="5682at2157"/>
<evidence type="ECO:0000259" key="7">
    <source>
        <dbReference type="PROSITE" id="PS51918"/>
    </source>
</evidence>
<dbReference type="PROSITE" id="PS51918">
    <property type="entry name" value="RADICAL_SAM"/>
    <property type="match status" value="1"/>
</dbReference>
<dbReference type="InterPro" id="IPR007197">
    <property type="entry name" value="rSAM"/>
</dbReference>
<dbReference type="NCBIfam" id="TIGR04337">
    <property type="entry name" value="AmmeMemoSam_rS"/>
    <property type="match status" value="1"/>
</dbReference>
<evidence type="ECO:0000256" key="3">
    <source>
        <dbReference type="ARBA" id="ARBA00022723"/>
    </source>
</evidence>
<accession>D7E9J2</accession>
<dbReference type="GO" id="GO:0003824">
    <property type="term" value="F:catalytic activity"/>
    <property type="evidence" value="ECO:0007669"/>
    <property type="project" value="InterPro"/>
</dbReference>
<dbReference type="HOGENOM" id="CLU_044176_1_0_2"/>
<dbReference type="GO" id="GO:0051539">
    <property type="term" value="F:4 iron, 4 sulfur cluster binding"/>
    <property type="evidence" value="ECO:0007669"/>
    <property type="project" value="UniProtKB-KW"/>
</dbReference>
<dbReference type="KEGG" id="mev:Metev_1408"/>
<dbReference type="SUPFAM" id="SSF102114">
    <property type="entry name" value="Radical SAM enzymes"/>
    <property type="match status" value="1"/>
</dbReference>
<proteinExistence type="predicted"/>
<protein>
    <submittedName>
        <fullName evidence="8">Radical SAM domain protein</fullName>
    </submittedName>
</protein>
<feature type="domain" description="Radical SAM core" evidence="7">
    <location>
        <begin position="68"/>
        <end position="292"/>
    </location>
</feature>
<dbReference type="CDD" id="cd01335">
    <property type="entry name" value="Radical_SAM"/>
    <property type="match status" value="1"/>
</dbReference>
<dbReference type="InterPro" id="IPR034457">
    <property type="entry name" value="Organic_radical-activating"/>
</dbReference>
<reference evidence="8 9" key="1">
    <citation type="submission" date="2010-06" db="EMBL/GenBank/DDBJ databases">
        <title>Complete sequence chromosome of Methanohalobium evestigatum Z-7303.</title>
        <authorList>
            <consortium name="US DOE Joint Genome Institute"/>
            <person name="Lucas S."/>
            <person name="Copeland A."/>
            <person name="Lapidus A."/>
            <person name="Cheng J.-F."/>
            <person name="Bruce D."/>
            <person name="Goodwin L."/>
            <person name="Pitluck S."/>
            <person name="Saunders E."/>
            <person name="Detter J.C."/>
            <person name="Han C."/>
            <person name="Tapia R."/>
            <person name="Land M."/>
            <person name="Hauser L."/>
            <person name="Kyrpides N."/>
            <person name="Mikhailova N."/>
            <person name="Sieprawska-Lupa M."/>
            <person name="Whitman W.B."/>
            <person name="Anderson I."/>
            <person name="Woyke T."/>
        </authorList>
    </citation>
    <scope>NUCLEOTIDE SEQUENCE [LARGE SCALE GENOMIC DNA]</scope>
    <source>
        <strain evidence="9">ATCC BAA-1072 / DSM 3721 / NBRC 107634 / OCM 161 / Z-7303</strain>
    </source>
</reference>
<evidence type="ECO:0000313" key="9">
    <source>
        <dbReference type="Proteomes" id="UP000000391"/>
    </source>
</evidence>
<evidence type="ECO:0000313" key="8">
    <source>
        <dbReference type="EMBL" id="ADI74264.1"/>
    </source>
</evidence>
<comment type="cofactor">
    <cofactor evidence="6">
        <name>[4Fe-4S] cluster</name>
        <dbReference type="ChEBI" id="CHEBI:49883"/>
    </cofactor>
    <text evidence="6">Binds 1 [4Fe-4S] cluster. The cluster is coordinated with 3 cysteines and an exchangeable S-adenosyl-L-methionine.</text>
</comment>
<keyword evidence="4 6" id="KW-0408">Iron</keyword>
<dbReference type="InterPro" id="IPR013785">
    <property type="entry name" value="Aldolase_TIM"/>
</dbReference>
<dbReference type="InterPro" id="IPR016431">
    <property type="entry name" value="Pyrv-formate_lyase-activ_prd"/>
</dbReference>
<evidence type="ECO:0000256" key="4">
    <source>
        <dbReference type="ARBA" id="ARBA00023004"/>
    </source>
</evidence>
<dbReference type="PIRSF" id="PIRSF004869">
    <property type="entry name" value="PflX_prd"/>
    <property type="match status" value="1"/>
</dbReference>
<evidence type="ECO:0000256" key="6">
    <source>
        <dbReference type="PIRSR" id="PIRSR004869-50"/>
    </source>
</evidence>
<feature type="binding site" evidence="6">
    <location>
        <position position="90"/>
    </location>
    <ligand>
        <name>[4Fe-4S] cluster</name>
        <dbReference type="ChEBI" id="CHEBI:49883"/>
        <note>4Fe-4S-S-AdoMet</note>
    </ligand>
</feature>
<sequence>MNKEVMLYDKLDDNKVQCKICSHRCTIAPGKKGFCQVRENQNGTLYALNYNVVSSEAIDSIEKKPLYHFYPGSLSYSLGTIGCNFRCKHCQNWVISQCELDTSQTIEITPEQAIDRALSYNADSISWTYNEPAIWFEYTYDSAKLAKENGLSTVYVTNGYITPEALKMISPYLDAYSVDIKAFNEEFYKDIASAKLQPVLESTKLAKELGIHVEVTYLVIPELNDTREEIQQFSKWVVDNVGVDTPVHFSRFQPLYKMKDYQPTPIETLEKAYNTAIEEGIKYVYLGNVMHRQVNTFCPNCGKMLIKRGMGVEQYNISNNNECMYCGENIPVVTGFL</sequence>
<evidence type="ECO:0000256" key="2">
    <source>
        <dbReference type="ARBA" id="ARBA00022691"/>
    </source>
</evidence>
<dbReference type="Proteomes" id="UP000000391">
    <property type="component" value="Chromosome"/>
</dbReference>
<evidence type="ECO:0000256" key="1">
    <source>
        <dbReference type="ARBA" id="ARBA00022485"/>
    </source>
</evidence>
<dbReference type="Gene3D" id="3.20.20.70">
    <property type="entry name" value="Aldolase class I"/>
    <property type="match status" value="1"/>
</dbReference>